<feature type="domain" description="Methyl-accepting transducer" evidence="5">
    <location>
        <begin position="272"/>
        <end position="501"/>
    </location>
</feature>
<gene>
    <name evidence="7" type="ORF">OVY01_02445</name>
</gene>
<feature type="transmembrane region" description="Helical" evidence="4">
    <location>
        <begin position="187"/>
        <end position="211"/>
    </location>
</feature>
<comment type="caution">
    <text evidence="7">The sequence shown here is derived from an EMBL/GenBank/DDBJ whole genome shotgun (WGS) entry which is preliminary data.</text>
</comment>
<name>A0ABT3ZHX5_9BURK</name>
<evidence type="ECO:0000259" key="5">
    <source>
        <dbReference type="PROSITE" id="PS50111"/>
    </source>
</evidence>
<keyword evidence="4" id="KW-1133">Transmembrane helix</keyword>
<evidence type="ECO:0000256" key="1">
    <source>
        <dbReference type="ARBA" id="ARBA00022481"/>
    </source>
</evidence>
<comment type="similarity">
    <text evidence="2">Belongs to the methyl-accepting chemotaxis (MCP) protein family.</text>
</comment>
<protein>
    <submittedName>
        <fullName evidence="7">Methyl-accepting chemotaxis protein</fullName>
    </submittedName>
</protein>
<proteinExistence type="inferred from homology"/>
<dbReference type="CDD" id="cd11386">
    <property type="entry name" value="MCP_signal"/>
    <property type="match status" value="1"/>
</dbReference>
<accession>A0ABT3ZHX5</accession>
<dbReference type="Proteomes" id="UP001082899">
    <property type="component" value="Unassembled WGS sequence"/>
</dbReference>
<dbReference type="InterPro" id="IPR003660">
    <property type="entry name" value="HAMP_dom"/>
</dbReference>
<reference evidence="7" key="1">
    <citation type="submission" date="2022-11" db="EMBL/GenBank/DDBJ databases">
        <title>Robbsia betulipollinis sp. nov., isolated from pollen of birch (Betula pendula).</title>
        <authorList>
            <person name="Shi H."/>
            <person name="Ambika Manirajan B."/>
            <person name="Ratering S."/>
            <person name="Geissler-Plaum R."/>
            <person name="Schnell S."/>
        </authorList>
    </citation>
    <scope>NUCLEOTIDE SEQUENCE</scope>
    <source>
        <strain evidence="7">Bb-Pol-6</strain>
    </source>
</reference>
<evidence type="ECO:0000259" key="6">
    <source>
        <dbReference type="PROSITE" id="PS50885"/>
    </source>
</evidence>
<dbReference type="Pfam" id="PF00015">
    <property type="entry name" value="MCPsignal"/>
    <property type="match status" value="1"/>
</dbReference>
<dbReference type="InterPro" id="IPR004089">
    <property type="entry name" value="MCPsignal_dom"/>
</dbReference>
<dbReference type="PROSITE" id="PS50111">
    <property type="entry name" value="CHEMOTAXIS_TRANSDUC_2"/>
    <property type="match status" value="1"/>
</dbReference>
<dbReference type="EMBL" id="JAPMXC010000001">
    <property type="protein sequence ID" value="MCY0386123.1"/>
    <property type="molecule type" value="Genomic_DNA"/>
</dbReference>
<keyword evidence="1" id="KW-0488">Methylation</keyword>
<dbReference type="InterPro" id="IPR024478">
    <property type="entry name" value="HlyB_4HB_MCP"/>
</dbReference>
<dbReference type="PANTHER" id="PTHR43531">
    <property type="entry name" value="PROTEIN ICFG"/>
    <property type="match status" value="1"/>
</dbReference>
<dbReference type="PRINTS" id="PR00260">
    <property type="entry name" value="CHEMTRNSDUCR"/>
</dbReference>
<dbReference type="SMART" id="SM00283">
    <property type="entry name" value="MA"/>
    <property type="match status" value="1"/>
</dbReference>
<evidence type="ECO:0000256" key="4">
    <source>
        <dbReference type="SAM" id="Phobius"/>
    </source>
</evidence>
<sequence>MNITQRISAAMLIFAAALVAVGGYGLRSLGQSSDRFDYLKANTLASVSDLDKVTATTGIIRIRVLQSLLTQDAAQRDSAIAEVTHGLDDLDSTLRDYAKNDISDEKDRQMTAANQHAAQGVRENIEKLYREAKTDGNVVAFDRSIGVNGAVGPYKQAVTELGDGLQAQIDYNNQLGDTLQKQNHATYVATATILSAMIIGALLVAGGLSFVTLRYVRASLNGIRGTLEYASTSLDLSRPAQVQRLDEVGYTAQAFNVLMTRMTEVLGSVRSATETVGVSTREIASGNLDLSSRTEEQAASLAQSAASMNQLTTTVRQNADNAHQANVLAGTAGDVVTRGIDIVGKMNTTMQEISTNSQQIAEITTLIEGIAFQTNILALNAAVEAARAGENGKGFAVVAGEVRTLAQRSAAAANEIKELIGASVITIKAGNGQAVEVNSAMLEVNQAIRRVTDVVAEIASASDEQRQGIEQVDQAVTQMDEVTQQNAALVEEASAAAQSLDDQVVILRDSVARFTLAA</sequence>
<dbReference type="Gene3D" id="1.10.287.950">
    <property type="entry name" value="Methyl-accepting chemotaxis protein"/>
    <property type="match status" value="1"/>
</dbReference>
<organism evidence="7 8">
    <name type="scientific">Robbsia betulipollinis</name>
    <dbReference type="NCBI Taxonomy" id="2981849"/>
    <lineage>
        <taxon>Bacteria</taxon>
        <taxon>Pseudomonadati</taxon>
        <taxon>Pseudomonadota</taxon>
        <taxon>Betaproteobacteria</taxon>
        <taxon>Burkholderiales</taxon>
        <taxon>Burkholderiaceae</taxon>
        <taxon>Robbsia</taxon>
    </lineage>
</organism>
<keyword evidence="8" id="KW-1185">Reference proteome</keyword>
<dbReference type="RefSeq" id="WP_267845381.1">
    <property type="nucleotide sequence ID" value="NZ_JAPMXC010000001.1"/>
</dbReference>
<evidence type="ECO:0000313" key="8">
    <source>
        <dbReference type="Proteomes" id="UP001082899"/>
    </source>
</evidence>
<dbReference type="InterPro" id="IPR051310">
    <property type="entry name" value="MCP_chemotaxis"/>
</dbReference>
<dbReference type="Pfam" id="PF12729">
    <property type="entry name" value="4HB_MCP_1"/>
    <property type="match status" value="1"/>
</dbReference>
<evidence type="ECO:0000256" key="2">
    <source>
        <dbReference type="ARBA" id="ARBA00029447"/>
    </source>
</evidence>
<evidence type="ECO:0000313" key="7">
    <source>
        <dbReference type="EMBL" id="MCY0386123.1"/>
    </source>
</evidence>
<keyword evidence="3" id="KW-0807">Transducer</keyword>
<dbReference type="PROSITE" id="PS50885">
    <property type="entry name" value="HAMP"/>
    <property type="match status" value="1"/>
</dbReference>
<keyword evidence="4" id="KW-0812">Transmembrane</keyword>
<dbReference type="InterPro" id="IPR004090">
    <property type="entry name" value="Chemotax_Me-accpt_rcpt"/>
</dbReference>
<feature type="domain" description="HAMP" evidence="6">
    <location>
        <begin position="214"/>
        <end position="267"/>
    </location>
</feature>
<dbReference type="SUPFAM" id="SSF58104">
    <property type="entry name" value="Methyl-accepting chemotaxis protein (MCP) signaling domain"/>
    <property type="match status" value="1"/>
</dbReference>
<dbReference type="PANTHER" id="PTHR43531:SF14">
    <property type="entry name" value="METHYL-ACCEPTING CHEMOTAXIS PROTEIN I-RELATED"/>
    <property type="match status" value="1"/>
</dbReference>
<keyword evidence="4" id="KW-0472">Membrane</keyword>
<evidence type="ECO:0000256" key="3">
    <source>
        <dbReference type="PROSITE-ProRule" id="PRU00284"/>
    </source>
</evidence>